<evidence type="ECO:0000313" key="1">
    <source>
        <dbReference type="EMBL" id="KIL62442.1"/>
    </source>
</evidence>
<protein>
    <submittedName>
        <fullName evidence="1">Uncharacterized protein</fullName>
    </submittedName>
</protein>
<dbReference type="AlphaFoldDB" id="A0A0C2WLI6"/>
<dbReference type="EMBL" id="KN818270">
    <property type="protein sequence ID" value="KIL62442.1"/>
    <property type="molecule type" value="Genomic_DNA"/>
</dbReference>
<sequence length="72" mass="7966">MESPSGCQMLLFFSPVRSVSTPLLSIFGCFCTAAKKQNPRQTEFGARLPESLSCKRTGTLAHRFQSPFDLPL</sequence>
<dbReference type="Proteomes" id="UP000054549">
    <property type="component" value="Unassembled WGS sequence"/>
</dbReference>
<keyword evidence="2" id="KW-1185">Reference proteome</keyword>
<reference evidence="1 2" key="1">
    <citation type="submission" date="2014-04" db="EMBL/GenBank/DDBJ databases">
        <title>Evolutionary Origins and Diversification of the Mycorrhizal Mutualists.</title>
        <authorList>
            <consortium name="DOE Joint Genome Institute"/>
            <consortium name="Mycorrhizal Genomics Consortium"/>
            <person name="Kohler A."/>
            <person name="Kuo A."/>
            <person name="Nagy L.G."/>
            <person name="Floudas D."/>
            <person name="Copeland A."/>
            <person name="Barry K.W."/>
            <person name="Cichocki N."/>
            <person name="Veneault-Fourrey C."/>
            <person name="LaButti K."/>
            <person name="Lindquist E.A."/>
            <person name="Lipzen A."/>
            <person name="Lundell T."/>
            <person name="Morin E."/>
            <person name="Murat C."/>
            <person name="Riley R."/>
            <person name="Ohm R."/>
            <person name="Sun H."/>
            <person name="Tunlid A."/>
            <person name="Henrissat B."/>
            <person name="Grigoriev I.V."/>
            <person name="Hibbett D.S."/>
            <person name="Martin F."/>
        </authorList>
    </citation>
    <scope>NUCLEOTIDE SEQUENCE [LARGE SCALE GENOMIC DNA]</scope>
    <source>
        <strain evidence="1 2">Koide BX008</strain>
    </source>
</reference>
<name>A0A0C2WLI6_AMAMK</name>
<organism evidence="1 2">
    <name type="scientific">Amanita muscaria (strain Koide BX008)</name>
    <dbReference type="NCBI Taxonomy" id="946122"/>
    <lineage>
        <taxon>Eukaryota</taxon>
        <taxon>Fungi</taxon>
        <taxon>Dikarya</taxon>
        <taxon>Basidiomycota</taxon>
        <taxon>Agaricomycotina</taxon>
        <taxon>Agaricomycetes</taxon>
        <taxon>Agaricomycetidae</taxon>
        <taxon>Agaricales</taxon>
        <taxon>Pluteineae</taxon>
        <taxon>Amanitaceae</taxon>
        <taxon>Amanita</taxon>
    </lineage>
</organism>
<evidence type="ECO:0000313" key="2">
    <source>
        <dbReference type="Proteomes" id="UP000054549"/>
    </source>
</evidence>
<accession>A0A0C2WLI6</accession>
<dbReference type="HOGENOM" id="CLU_2729003_0_0_1"/>
<proteinExistence type="predicted"/>
<dbReference type="InParanoid" id="A0A0C2WLI6"/>
<feature type="non-terminal residue" evidence="1">
    <location>
        <position position="72"/>
    </location>
</feature>
<gene>
    <name evidence="1" type="ORF">M378DRAFT_165648</name>
</gene>